<sequence length="291" mass="31115">MTGHIRMRFARGIATTAAVVSASISATTGIAVAETDGTAGTTVTSRYVALGDSYASGTGLSEQQDSQCARSARSWPALLAKVYKSSFKNATCTAATTRSIWNHQGSKPPQANSLSADTTLVTLTIGGNDIGFSEIIATCVSRASSDRNGSPCQKHYGDQLRQRIEKLSPRIGAVLQDIKRRSPRARVVLVGYPSLLPANGADCKWESVPFAKGDIPYLDRTVFQLNEMLRQQAAWNSTTYVDLYTATKGADMCQPANKRFIEPVVPLGAMSAHPNLTGHVMMAAQISRSIG</sequence>
<dbReference type="EMBL" id="JADBEF010000001">
    <property type="protein sequence ID" value="MBE1564803.1"/>
    <property type="molecule type" value="Genomic_DNA"/>
</dbReference>
<dbReference type="InterPro" id="IPR013830">
    <property type="entry name" value="SGNH_hydro"/>
</dbReference>
<keyword evidence="1" id="KW-0732">Signal</keyword>
<proteinExistence type="predicted"/>
<dbReference type="RefSeq" id="WP_192779121.1">
    <property type="nucleotide sequence ID" value="NZ_JADBEF010000001.1"/>
</dbReference>
<name>A0ABR9KRZ5_9ACTN</name>
<dbReference type="PANTHER" id="PTHR37981">
    <property type="entry name" value="LIPASE 2"/>
    <property type="match status" value="1"/>
</dbReference>
<dbReference type="PANTHER" id="PTHR37981:SF1">
    <property type="entry name" value="SGNH HYDROLASE-TYPE ESTERASE DOMAIN-CONTAINING PROTEIN"/>
    <property type="match status" value="1"/>
</dbReference>
<evidence type="ECO:0000259" key="2">
    <source>
        <dbReference type="Pfam" id="PF13472"/>
    </source>
</evidence>
<dbReference type="InterPro" id="IPR036514">
    <property type="entry name" value="SGNH_hydro_sf"/>
</dbReference>
<gene>
    <name evidence="3" type="ORF">H4W81_007582</name>
</gene>
<dbReference type="SUPFAM" id="SSF52266">
    <property type="entry name" value="SGNH hydrolase"/>
    <property type="match status" value="1"/>
</dbReference>
<feature type="signal peptide" evidence="1">
    <location>
        <begin position="1"/>
        <end position="33"/>
    </location>
</feature>
<evidence type="ECO:0000256" key="1">
    <source>
        <dbReference type="SAM" id="SignalP"/>
    </source>
</evidence>
<dbReference type="Pfam" id="PF13472">
    <property type="entry name" value="Lipase_GDSL_2"/>
    <property type="match status" value="1"/>
</dbReference>
<protein>
    <submittedName>
        <fullName evidence="3">Lysophospholipase L1-like esterase</fullName>
    </submittedName>
</protein>
<feature type="domain" description="SGNH hydrolase-type esterase" evidence="2">
    <location>
        <begin position="49"/>
        <end position="279"/>
    </location>
</feature>
<evidence type="ECO:0000313" key="3">
    <source>
        <dbReference type="EMBL" id="MBE1564803.1"/>
    </source>
</evidence>
<keyword evidence="4" id="KW-1185">Reference proteome</keyword>
<dbReference type="Proteomes" id="UP000661607">
    <property type="component" value="Unassembled WGS sequence"/>
</dbReference>
<feature type="chain" id="PRO_5045441322" evidence="1">
    <location>
        <begin position="34"/>
        <end position="291"/>
    </location>
</feature>
<comment type="caution">
    <text evidence="3">The sequence shown here is derived from an EMBL/GenBank/DDBJ whole genome shotgun (WGS) entry which is preliminary data.</text>
</comment>
<dbReference type="InterPro" id="IPR037460">
    <property type="entry name" value="SEST-like"/>
</dbReference>
<accession>A0ABR9KRZ5</accession>
<evidence type="ECO:0000313" key="4">
    <source>
        <dbReference type="Proteomes" id="UP000661607"/>
    </source>
</evidence>
<reference evidence="3 4" key="1">
    <citation type="submission" date="2020-10" db="EMBL/GenBank/DDBJ databases">
        <title>Sequencing the genomes of 1000 actinobacteria strains.</title>
        <authorList>
            <person name="Klenk H.-P."/>
        </authorList>
    </citation>
    <scope>NUCLEOTIDE SEQUENCE [LARGE SCALE GENOMIC DNA]</scope>
    <source>
        <strain evidence="3 4">DSM 43748</strain>
    </source>
</reference>
<dbReference type="Gene3D" id="3.40.50.1110">
    <property type="entry name" value="SGNH hydrolase"/>
    <property type="match status" value="1"/>
</dbReference>
<dbReference type="CDD" id="cd01823">
    <property type="entry name" value="SEST_like"/>
    <property type="match status" value="1"/>
</dbReference>
<organism evidence="3 4">
    <name type="scientific">Nonomuraea africana</name>
    <dbReference type="NCBI Taxonomy" id="46171"/>
    <lineage>
        <taxon>Bacteria</taxon>
        <taxon>Bacillati</taxon>
        <taxon>Actinomycetota</taxon>
        <taxon>Actinomycetes</taxon>
        <taxon>Streptosporangiales</taxon>
        <taxon>Streptosporangiaceae</taxon>
        <taxon>Nonomuraea</taxon>
    </lineage>
</organism>